<dbReference type="EMBL" id="LANU01000001">
    <property type="protein sequence ID" value="KJV65917.1"/>
    <property type="molecule type" value="Genomic_DNA"/>
</dbReference>
<evidence type="ECO:0000313" key="1">
    <source>
        <dbReference type="EMBL" id="KJV65917.1"/>
    </source>
</evidence>
<protein>
    <submittedName>
        <fullName evidence="1">Uncharacterized protein</fullName>
    </submittedName>
</protein>
<organism evidence="1 2">
    <name type="scientific">Ehrlichia cf. muris str. EmCRT</name>
    <dbReference type="NCBI Taxonomy" id="1359167"/>
    <lineage>
        <taxon>Bacteria</taxon>
        <taxon>Pseudomonadati</taxon>
        <taxon>Pseudomonadota</taxon>
        <taxon>Alphaproteobacteria</taxon>
        <taxon>Rickettsiales</taxon>
        <taxon>Anaplasmataceae</taxon>
        <taxon>Ehrlichia</taxon>
    </lineage>
</organism>
<dbReference type="AlphaFoldDB" id="A0A0F3NDX3"/>
<accession>A0A0F3NDX3</accession>
<gene>
    <name evidence="1" type="ORF">EMUCRT_0099</name>
</gene>
<proteinExistence type="predicted"/>
<comment type="caution">
    <text evidence="1">The sequence shown here is derived from an EMBL/GenBank/DDBJ whole genome shotgun (WGS) entry which is preliminary data.</text>
</comment>
<dbReference type="Proteomes" id="UP000033546">
    <property type="component" value="Unassembled WGS sequence"/>
</dbReference>
<sequence length="39" mass="4829">MDNIYLINKKYFHSGIWKFSIGLYYVYKAFLRSYILFIV</sequence>
<evidence type="ECO:0000313" key="2">
    <source>
        <dbReference type="Proteomes" id="UP000033546"/>
    </source>
</evidence>
<dbReference type="PATRIC" id="fig|1359167.3.peg.96"/>
<reference evidence="1 2" key="1">
    <citation type="submission" date="2015-02" db="EMBL/GenBank/DDBJ databases">
        <title>Genome Sequencing of Rickettsiales.</title>
        <authorList>
            <person name="Daugherty S.C."/>
            <person name="Su Q."/>
            <person name="Abolude K."/>
            <person name="Beier-Sexton M."/>
            <person name="Carlyon J.A."/>
            <person name="Carter R."/>
            <person name="Day N.P."/>
            <person name="Dumler S.J."/>
            <person name="Dyachenko V."/>
            <person name="Godinez A."/>
            <person name="Kurtti T.J."/>
            <person name="Lichay M."/>
            <person name="Mullins K.E."/>
            <person name="Ott S."/>
            <person name="Pappas-Brown V."/>
            <person name="Paris D.H."/>
            <person name="Patel P."/>
            <person name="Richards A.L."/>
            <person name="Sadzewicz L."/>
            <person name="Sears K."/>
            <person name="Seidman D."/>
            <person name="Sengamalay N."/>
            <person name="Stenos J."/>
            <person name="Tallon L.J."/>
            <person name="Vincent G."/>
            <person name="Fraser C.M."/>
            <person name="Munderloh U."/>
            <person name="Dunning-Hotopp J.C."/>
        </authorList>
    </citation>
    <scope>NUCLEOTIDE SEQUENCE [LARGE SCALE GENOMIC DNA]</scope>
    <source>
        <strain evidence="1 2">EmCRT</strain>
    </source>
</reference>
<name>A0A0F3NDX3_9RICK</name>